<dbReference type="AlphaFoldDB" id="A0AAW2TAP1"/>
<organism evidence="1">
    <name type="scientific">Sesamum latifolium</name>
    <dbReference type="NCBI Taxonomy" id="2727402"/>
    <lineage>
        <taxon>Eukaryota</taxon>
        <taxon>Viridiplantae</taxon>
        <taxon>Streptophyta</taxon>
        <taxon>Embryophyta</taxon>
        <taxon>Tracheophyta</taxon>
        <taxon>Spermatophyta</taxon>
        <taxon>Magnoliopsida</taxon>
        <taxon>eudicotyledons</taxon>
        <taxon>Gunneridae</taxon>
        <taxon>Pentapetalae</taxon>
        <taxon>asterids</taxon>
        <taxon>lamiids</taxon>
        <taxon>Lamiales</taxon>
        <taxon>Pedaliaceae</taxon>
        <taxon>Sesamum</taxon>
    </lineage>
</organism>
<comment type="caution">
    <text evidence="1">The sequence shown here is derived from an EMBL/GenBank/DDBJ whole genome shotgun (WGS) entry which is preliminary data.</text>
</comment>
<name>A0AAW2TAP1_9LAMI</name>
<protein>
    <submittedName>
        <fullName evidence="1">Uncharacterized protein</fullName>
    </submittedName>
</protein>
<evidence type="ECO:0000313" key="1">
    <source>
        <dbReference type="EMBL" id="KAL0401672.1"/>
    </source>
</evidence>
<proteinExistence type="predicted"/>
<dbReference type="PANTHER" id="PTHR46635:SF2">
    <property type="entry name" value="GLYCOSYL TRANSFERASE FAMILY 1 DOMAIN-CONTAINING PROTEIN"/>
    <property type="match status" value="1"/>
</dbReference>
<reference evidence="1" key="1">
    <citation type="submission" date="2020-06" db="EMBL/GenBank/DDBJ databases">
        <authorList>
            <person name="Li T."/>
            <person name="Hu X."/>
            <person name="Zhang T."/>
            <person name="Song X."/>
            <person name="Zhang H."/>
            <person name="Dai N."/>
            <person name="Sheng W."/>
            <person name="Hou X."/>
            <person name="Wei L."/>
        </authorList>
    </citation>
    <scope>NUCLEOTIDE SEQUENCE</scope>
    <source>
        <strain evidence="1">KEN1</strain>
        <tissue evidence="1">Leaf</tissue>
    </source>
</reference>
<gene>
    <name evidence="1" type="ORF">Slati_4197100</name>
</gene>
<dbReference type="PANTHER" id="PTHR46635">
    <property type="entry name" value="GLYCOSYL TRANSFERASE FAMILY 1 PROTEIN"/>
    <property type="match status" value="1"/>
</dbReference>
<sequence>MGYINPRSGLLEEQHPIGQRKGFMWAKYFAMDEDHAEAADDKGPPYEMWQWPLTGDISCQGMYETEREETYWTRREKYEEIRWPVKGWIQTEIT</sequence>
<accession>A0AAW2TAP1</accession>
<dbReference type="EMBL" id="JACGWN010000015">
    <property type="protein sequence ID" value="KAL0401672.1"/>
    <property type="molecule type" value="Genomic_DNA"/>
</dbReference>
<reference evidence="1" key="2">
    <citation type="journal article" date="2024" name="Plant">
        <title>Genomic evolution and insights into agronomic trait innovations of Sesamum species.</title>
        <authorList>
            <person name="Miao H."/>
            <person name="Wang L."/>
            <person name="Qu L."/>
            <person name="Liu H."/>
            <person name="Sun Y."/>
            <person name="Le M."/>
            <person name="Wang Q."/>
            <person name="Wei S."/>
            <person name="Zheng Y."/>
            <person name="Lin W."/>
            <person name="Duan Y."/>
            <person name="Cao H."/>
            <person name="Xiong S."/>
            <person name="Wang X."/>
            <person name="Wei L."/>
            <person name="Li C."/>
            <person name="Ma Q."/>
            <person name="Ju M."/>
            <person name="Zhao R."/>
            <person name="Li G."/>
            <person name="Mu C."/>
            <person name="Tian Q."/>
            <person name="Mei H."/>
            <person name="Zhang T."/>
            <person name="Gao T."/>
            <person name="Zhang H."/>
        </authorList>
    </citation>
    <scope>NUCLEOTIDE SEQUENCE</scope>
    <source>
        <strain evidence="1">KEN1</strain>
    </source>
</reference>